<feature type="compositionally biased region" description="Polar residues" evidence="1">
    <location>
        <begin position="196"/>
        <end position="208"/>
    </location>
</feature>
<organism evidence="2 3">
    <name type="scientific">Leptospira kmetyi</name>
    <dbReference type="NCBI Taxonomy" id="408139"/>
    <lineage>
        <taxon>Bacteria</taxon>
        <taxon>Pseudomonadati</taxon>
        <taxon>Spirochaetota</taxon>
        <taxon>Spirochaetia</taxon>
        <taxon>Leptospirales</taxon>
        <taxon>Leptospiraceae</taxon>
        <taxon>Leptospira</taxon>
    </lineage>
</organism>
<dbReference type="SUPFAM" id="SSF48452">
    <property type="entry name" value="TPR-like"/>
    <property type="match status" value="1"/>
</dbReference>
<proteinExistence type="predicted"/>
<feature type="region of interest" description="Disordered" evidence="1">
    <location>
        <begin position="33"/>
        <end position="208"/>
    </location>
</feature>
<feature type="compositionally biased region" description="Low complexity" evidence="1">
    <location>
        <begin position="86"/>
        <end position="95"/>
    </location>
</feature>
<feature type="compositionally biased region" description="Polar residues" evidence="1">
    <location>
        <begin position="167"/>
        <end position="186"/>
    </location>
</feature>
<evidence type="ECO:0000313" key="2">
    <source>
        <dbReference type="EMBL" id="PJZ30591.1"/>
    </source>
</evidence>
<keyword evidence="3" id="KW-1185">Reference proteome</keyword>
<dbReference type="Gene3D" id="1.25.40.10">
    <property type="entry name" value="Tetratricopeptide repeat domain"/>
    <property type="match status" value="1"/>
</dbReference>
<name>A0ABX4NB38_9LEPT</name>
<dbReference type="Proteomes" id="UP000231919">
    <property type="component" value="Unassembled WGS sequence"/>
</dbReference>
<gene>
    <name evidence="2" type="ORF">CH378_06890</name>
</gene>
<sequence>MKSIRPLHNLIVLVFSIFVFTNVLSADMPLPFPEELGTPSNESPSVEEKEGANGTASGSVPSEKKEGTDGNPNSNSQTETKTTHVSSSGSAESGSPQKSGTDASMDASVVSSGNSEMSEQESTKPASKTTLPNSEKTSLKKKKDKKKEDPSESGYKKGLLRLRENQRNNAKTEFNQSGGQGKSANASRLEDARLTAENSSDTNAITEQIDSEDEKWKAIFEVARALRGNGKIPEAETQYLKIITEAPENFQSISLLSLGEMLSSTDRKDSGRRYLLQLVKMLQKKPELDPKKDQLEKAVTLIARIYGDQGKYEEAENWAKAYLNRMNPDASEDSPFVKELRRILKRRYY</sequence>
<feature type="compositionally biased region" description="Polar residues" evidence="1">
    <location>
        <begin position="123"/>
        <end position="136"/>
    </location>
</feature>
<reference evidence="2 3" key="1">
    <citation type="submission" date="2017-07" db="EMBL/GenBank/DDBJ databases">
        <title>Leptospira spp. isolated from tropical soils.</title>
        <authorList>
            <person name="Thibeaux R."/>
            <person name="Iraola G."/>
            <person name="Ferres I."/>
            <person name="Bierque E."/>
            <person name="Girault D."/>
            <person name="Soupe-Gilbert M.-E."/>
            <person name="Picardeau M."/>
            <person name="Goarant C."/>
        </authorList>
    </citation>
    <scope>NUCLEOTIDE SEQUENCE [LARGE SCALE GENOMIC DNA]</scope>
    <source>
        <strain evidence="2 3">JW2-C-B1</strain>
    </source>
</reference>
<dbReference type="EMBL" id="NPDP01000009">
    <property type="protein sequence ID" value="PJZ30591.1"/>
    <property type="molecule type" value="Genomic_DNA"/>
</dbReference>
<evidence type="ECO:0000256" key="1">
    <source>
        <dbReference type="SAM" id="MobiDB-lite"/>
    </source>
</evidence>
<feature type="compositionally biased region" description="Polar residues" evidence="1">
    <location>
        <begin position="70"/>
        <end position="85"/>
    </location>
</feature>
<protein>
    <recommendedName>
        <fullName evidence="4">Tetratricopeptide repeat domain protein</fullName>
    </recommendedName>
</protein>
<dbReference type="InterPro" id="IPR011990">
    <property type="entry name" value="TPR-like_helical_dom_sf"/>
</dbReference>
<accession>A0ABX4NB38</accession>
<comment type="caution">
    <text evidence="2">The sequence shown here is derived from an EMBL/GenBank/DDBJ whole genome shotgun (WGS) entry which is preliminary data.</text>
</comment>
<evidence type="ECO:0008006" key="4">
    <source>
        <dbReference type="Google" id="ProtNLM"/>
    </source>
</evidence>
<evidence type="ECO:0000313" key="3">
    <source>
        <dbReference type="Proteomes" id="UP000231919"/>
    </source>
</evidence>